<gene>
    <name evidence="1" type="ORF">BPMI_04373</name>
</gene>
<sequence length="111" mass="12610">MQLNIAHSADAMRSNAGQAVFYITERCVFELTEEGLALTEVTPGIDIERDIASQMDFRPVMKRPPRHIDERIFIDSPMGLRNILLRLDLSERASAMTQRRICSSSISKVMK</sequence>
<keyword evidence="1" id="KW-0808">Transferase</keyword>
<dbReference type="PANTHER" id="PTHR43293:SF1">
    <property type="entry name" value="ACETATE COA-TRANSFERASE YDIF"/>
    <property type="match status" value="1"/>
</dbReference>
<dbReference type="SUPFAM" id="SSF100950">
    <property type="entry name" value="NagB/RpiA/CoA transferase-like"/>
    <property type="match status" value="1"/>
</dbReference>
<proteinExistence type="predicted"/>
<comment type="caution">
    <text evidence="1">The sequence shown here is derived from an EMBL/GenBank/DDBJ whole genome shotgun (WGS) entry which is preliminary data.</text>
</comment>
<dbReference type="Proteomes" id="UP000242951">
    <property type="component" value="Unassembled WGS sequence"/>
</dbReference>
<evidence type="ECO:0000313" key="2">
    <source>
        <dbReference type="Proteomes" id="UP000242951"/>
    </source>
</evidence>
<dbReference type="InterPro" id="IPR037171">
    <property type="entry name" value="NagB/RpiA_transferase-like"/>
</dbReference>
<protein>
    <submittedName>
        <fullName evidence="1">Acetyl-CoA:acetoacetyl-CoA transferase alpha subunit</fullName>
    </submittedName>
</protein>
<dbReference type="GO" id="GO:0016740">
    <property type="term" value="F:transferase activity"/>
    <property type="evidence" value="ECO:0007669"/>
    <property type="project" value="UniProtKB-KW"/>
</dbReference>
<organism evidence="1 2">
    <name type="scientific">Candidatus Burkholderia pumila</name>
    <dbReference type="NCBI Taxonomy" id="1090375"/>
    <lineage>
        <taxon>Bacteria</taxon>
        <taxon>Pseudomonadati</taxon>
        <taxon>Pseudomonadota</taxon>
        <taxon>Betaproteobacteria</taxon>
        <taxon>Burkholderiales</taxon>
        <taxon>Burkholderiaceae</taxon>
        <taxon>Burkholderia</taxon>
    </lineage>
</organism>
<reference evidence="1 2" key="1">
    <citation type="submission" date="2015-06" db="EMBL/GenBank/DDBJ databases">
        <title>Comparative genomics of Burkholderia leaf nodule symbionts.</title>
        <authorList>
            <person name="Carlier A."/>
            <person name="Eberl L."/>
            <person name="Pinto-Carbo M."/>
        </authorList>
    </citation>
    <scope>NUCLEOTIDE SEQUENCE [LARGE SCALE GENOMIC DNA]</scope>
    <source>
        <strain evidence="1 2">UZHbot3</strain>
    </source>
</reference>
<accession>A0ABR5HKH7</accession>
<evidence type="ECO:0000313" key="1">
    <source>
        <dbReference type="EMBL" id="KMQ79882.1"/>
    </source>
</evidence>
<dbReference type="Gene3D" id="3.40.1080.10">
    <property type="entry name" value="Glutaconate Coenzyme A-transferase"/>
    <property type="match status" value="1"/>
</dbReference>
<name>A0ABR5HKH7_9BURK</name>
<dbReference type="EMBL" id="LELG01000238">
    <property type="protein sequence ID" value="KMQ79882.1"/>
    <property type="molecule type" value="Genomic_DNA"/>
</dbReference>
<dbReference type="PANTHER" id="PTHR43293">
    <property type="entry name" value="ACETATE COA-TRANSFERASE YDIF"/>
    <property type="match status" value="1"/>
</dbReference>
<keyword evidence="2" id="KW-1185">Reference proteome</keyword>